<evidence type="ECO:0000256" key="2">
    <source>
        <dbReference type="SAM" id="MobiDB-lite"/>
    </source>
</evidence>
<evidence type="ECO:0000313" key="5">
    <source>
        <dbReference type="Proteomes" id="UP001141552"/>
    </source>
</evidence>
<organism evidence="4 5">
    <name type="scientific">Turnera subulata</name>
    <dbReference type="NCBI Taxonomy" id="218843"/>
    <lineage>
        <taxon>Eukaryota</taxon>
        <taxon>Viridiplantae</taxon>
        <taxon>Streptophyta</taxon>
        <taxon>Embryophyta</taxon>
        <taxon>Tracheophyta</taxon>
        <taxon>Spermatophyta</taxon>
        <taxon>Magnoliopsida</taxon>
        <taxon>eudicotyledons</taxon>
        <taxon>Gunneridae</taxon>
        <taxon>Pentapetalae</taxon>
        <taxon>rosids</taxon>
        <taxon>fabids</taxon>
        <taxon>Malpighiales</taxon>
        <taxon>Passifloraceae</taxon>
        <taxon>Turnera</taxon>
    </lineage>
</organism>
<accession>A0A9Q0FWC0</accession>
<feature type="domain" description="FAF" evidence="3">
    <location>
        <begin position="48"/>
        <end position="104"/>
    </location>
</feature>
<dbReference type="InterPro" id="IPR021410">
    <property type="entry name" value="FAF"/>
</dbReference>
<dbReference type="OrthoDB" id="676808at2759"/>
<proteinExistence type="inferred from homology"/>
<protein>
    <recommendedName>
        <fullName evidence="3">FAF domain-containing protein</fullName>
    </recommendedName>
</protein>
<evidence type="ECO:0000259" key="3">
    <source>
        <dbReference type="Pfam" id="PF11250"/>
    </source>
</evidence>
<evidence type="ECO:0000313" key="4">
    <source>
        <dbReference type="EMBL" id="KAJ4839104.1"/>
    </source>
</evidence>
<comment type="caution">
    <text evidence="4">The sequence shown here is derived from an EMBL/GenBank/DDBJ whole genome shotgun (WGS) entry which is preliminary data.</text>
</comment>
<keyword evidence="5" id="KW-1185">Reference proteome</keyword>
<comment type="similarity">
    <text evidence="1">Belongs to the fantastic four family.</text>
</comment>
<name>A0A9Q0FWC0_9ROSI</name>
<dbReference type="Proteomes" id="UP001141552">
    <property type="component" value="Unassembled WGS sequence"/>
</dbReference>
<dbReference type="AlphaFoldDB" id="A0A9Q0FWC0"/>
<reference evidence="4" key="1">
    <citation type="submission" date="2022-02" db="EMBL/GenBank/DDBJ databases">
        <authorList>
            <person name="Henning P.M."/>
            <person name="McCubbin A.G."/>
            <person name="Shore J.S."/>
        </authorList>
    </citation>
    <scope>NUCLEOTIDE SEQUENCE</scope>
    <source>
        <strain evidence="4">F60SS</strain>
        <tissue evidence="4">Leaves</tissue>
    </source>
</reference>
<dbReference type="PANTHER" id="PTHR33155:SF64">
    <property type="entry name" value="FAF DOMAIN-CONTAINING PROTEIN"/>
    <property type="match status" value="1"/>
</dbReference>
<evidence type="ECO:0000256" key="1">
    <source>
        <dbReference type="ARBA" id="ARBA00008690"/>
    </source>
</evidence>
<dbReference type="Pfam" id="PF11250">
    <property type="entry name" value="FAF"/>
    <property type="match status" value="1"/>
</dbReference>
<feature type="region of interest" description="Disordered" evidence="2">
    <location>
        <begin position="1"/>
        <end position="51"/>
    </location>
</feature>
<gene>
    <name evidence="4" type="ORF">Tsubulata_014913</name>
</gene>
<feature type="region of interest" description="Disordered" evidence="2">
    <location>
        <begin position="108"/>
        <end position="142"/>
    </location>
</feature>
<reference evidence="4" key="2">
    <citation type="journal article" date="2023" name="Plants (Basel)">
        <title>Annotation of the Turnera subulata (Passifloraceae) Draft Genome Reveals the S-Locus Evolved after the Divergence of Turneroideae from Passifloroideae in a Stepwise Manner.</title>
        <authorList>
            <person name="Henning P.M."/>
            <person name="Roalson E.H."/>
            <person name="Mir W."/>
            <person name="McCubbin A.G."/>
            <person name="Shore J.S."/>
        </authorList>
    </citation>
    <scope>NUCLEOTIDE SEQUENCE</scope>
    <source>
        <strain evidence="4">F60SS</strain>
    </source>
</reference>
<dbReference type="PANTHER" id="PTHR33155">
    <property type="entry name" value="FANTASTIC FOUR-LIKE PROTEIN (DUF3049)"/>
    <property type="match status" value="1"/>
</dbReference>
<dbReference type="EMBL" id="JAKUCV010003393">
    <property type="protein sequence ID" value="KAJ4839104.1"/>
    <property type="molecule type" value="Genomic_DNA"/>
</dbReference>
<sequence>MEANSRFLHKKGNPKSDSSSSGGEEGSSKKKDKNHKGKAKESLTMSTFPPPIPCLKLFQEGKPYVYLNYGNEDGNDNSFTVEEIRIPRKMFHASREGGRLKLYFAGTSRNAVAGSTHEKEKEEEGEEEGEEEEGSQLSDFDL</sequence>
<dbReference type="InterPro" id="IPR046431">
    <property type="entry name" value="FAF_dom"/>
</dbReference>
<feature type="compositionally biased region" description="Acidic residues" evidence="2">
    <location>
        <begin position="123"/>
        <end position="142"/>
    </location>
</feature>